<name>A0A0F9CPC6_9ZZZZ</name>
<proteinExistence type="predicted"/>
<dbReference type="EMBL" id="LAZR01045606">
    <property type="protein sequence ID" value="KKK98466.1"/>
    <property type="molecule type" value="Genomic_DNA"/>
</dbReference>
<sequence length="116" mass="13993">MASKPKTFTAEQFIPTKFATAKDKAKFANHFVRFVQSDFNHNLFYRWFYVRLSMCFAHIAHYNKSGFYIEWFSTKERQERFLNRCITFPCYGQPGSTYSDVEKVLITWMKERIFLL</sequence>
<protein>
    <submittedName>
        <fullName evidence="1">Uncharacterized protein</fullName>
    </submittedName>
</protein>
<reference evidence="1" key="1">
    <citation type="journal article" date="2015" name="Nature">
        <title>Complex archaea that bridge the gap between prokaryotes and eukaryotes.</title>
        <authorList>
            <person name="Spang A."/>
            <person name="Saw J.H."/>
            <person name="Jorgensen S.L."/>
            <person name="Zaremba-Niedzwiedzka K."/>
            <person name="Martijn J."/>
            <person name="Lind A.E."/>
            <person name="van Eijk R."/>
            <person name="Schleper C."/>
            <person name="Guy L."/>
            <person name="Ettema T.J."/>
        </authorList>
    </citation>
    <scope>NUCLEOTIDE SEQUENCE</scope>
</reference>
<dbReference type="AlphaFoldDB" id="A0A0F9CPC6"/>
<comment type="caution">
    <text evidence="1">The sequence shown here is derived from an EMBL/GenBank/DDBJ whole genome shotgun (WGS) entry which is preliminary data.</text>
</comment>
<organism evidence="1">
    <name type="scientific">marine sediment metagenome</name>
    <dbReference type="NCBI Taxonomy" id="412755"/>
    <lineage>
        <taxon>unclassified sequences</taxon>
        <taxon>metagenomes</taxon>
        <taxon>ecological metagenomes</taxon>
    </lineage>
</organism>
<evidence type="ECO:0000313" key="1">
    <source>
        <dbReference type="EMBL" id="KKK98466.1"/>
    </source>
</evidence>
<accession>A0A0F9CPC6</accession>
<gene>
    <name evidence="1" type="ORF">LCGC14_2642480</name>
</gene>